<feature type="transmembrane region" description="Helical" evidence="1">
    <location>
        <begin position="107"/>
        <end position="124"/>
    </location>
</feature>
<protein>
    <submittedName>
        <fullName evidence="2">Uncharacterized protein</fullName>
    </submittedName>
</protein>
<evidence type="ECO:0000256" key="1">
    <source>
        <dbReference type="SAM" id="Phobius"/>
    </source>
</evidence>
<sequence>MDLNYMIMGTSLSFVIILIIFLIAYVALYKVYLKSKDYRIANANEYLPEDEIHTLRQIYFLLMMAGCFTFVVLAIVFNNIDLSYFAIYDFAISLICFIELDKSSYKGKLIAFFLIPFGTMSFLLMDFSVLEFFSITHIIAMIYMIKVYYAKFNEYTRNYGLGIAILLLFAIVFISMYITSFVEGVNMLDALVMSSNAFTSNGYAVLGNSIPGKLDSLILVWGGYLISGVSVATLTSAILMKYFDSKFEDFDRRFKEMEDLLKEYKK</sequence>
<keyword evidence="1" id="KW-0812">Transmembrane</keyword>
<feature type="transmembrane region" description="Helical" evidence="1">
    <location>
        <begin position="58"/>
        <end position="76"/>
    </location>
</feature>
<name>A0A8T3VQQ1_9EURY</name>
<gene>
    <name evidence="2" type="ORF">E7Z74_05730</name>
</gene>
<feature type="transmembrane region" description="Helical" evidence="1">
    <location>
        <begin position="6"/>
        <end position="29"/>
    </location>
</feature>
<evidence type="ECO:0000313" key="3">
    <source>
        <dbReference type="Proteomes" id="UP000713479"/>
    </source>
</evidence>
<feature type="transmembrane region" description="Helical" evidence="1">
    <location>
        <begin position="130"/>
        <end position="149"/>
    </location>
</feature>
<feature type="transmembrane region" description="Helical" evidence="1">
    <location>
        <begin position="82"/>
        <end position="100"/>
    </location>
</feature>
<keyword evidence="1" id="KW-0472">Membrane</keyword>
<reference evidence="2" key="1">
    <citation type="submission" date="2019-04" db="EMBL/GenBank/DDBJ databases">
        <title>Evolution of Biomass-Degrading Anaerobic Consortia Revealed by Metagenomics.</title>
        <authorList>
            <person name="Peng X."/>
        </authorList>
    </citation>
    <scope>NUCLEOTIDE SEQUENCE</scope>
    <source>
        <strain evidence="2">SIG13</strain>
    </source>
</reference>
<feature type="transmembrane region" description="Helical" evidence="1">
    <location>
        <begin position="218"/>
        <end position="243"/>
    </location>
</feature>
<keyword evidence="1" id="KW-1133">Transmembrane helix</keyword>
<organism evidence="2 3">
    <name type="scientific">Methanobrevibacter millerae</name>
    <dbReference type="NCBI Taxonomy" id="230361"/>
    <lineage>
        <taxon>Archaea</taxon>
        <taxon>Methanobacteriati</taxon>
        <taxon>Methanobacteriota</taxon>
        <taxon>Methanomada group</taxon>
        <taxon>Methanobacteria</taxon>
        <taxon>Methanobacteriales</taxon>
        <taxon>Methanobacteriaceae</taxon>
        <taxon>Methanobrevibacter</taxon>
    </lineage>
</organism>
<comment type="caution">
    <text evidence="2">The sequence shown here is derived from an EMBL/GenBank/DDBJ whole genome shotgun (WGS) entry which is preliminary data.</text>
</comment>
<evidence type="ECO:0000313" key="2">
    <source>
        <dbReference type="EMBL" id="MBE6510748.1"/>
    </source>
</evidence>
<proteinExistence type="predicted"/>
<accession>A0A8T3VQQ1</accession>
<dbReference type="Proteomes" id="UP000713479">
    <property type="component" value="Unassembled WGS sequence"/>
</dbReference>
<dbReference type="EMBL" id="SUTF01000006">
    <property type="protein sequence ID" value="MBE6510748.1"/>
    <property type="molecule type" value="Genomic_DNA"/>
</dbReference>
<dbReference type="AlphaFoldDB" id="A0A8T3VQQ1"/>
<feature type="transmembrane region" description="Helical" evidence="1">
    <location>
        <begin position="161"/>
        <end position="182"/>
    </location>
</feature>